<dbReference type="Proteomes" id="UP000298493">
    <property type="component" value="Unassembled WGS sequence"/>
</dbReference>
<dbReference type="AlphaFoldDB" id="A0A4Z1PEN3"/>
<comment type="caution">
    <text evidence="1">The sequence shown here is derived from an EMBL/GenBank/DDBJ whole genome shotgun (WGS) entry which is preliminary data.</text>
</comment>
<protein>
    <submittedName>
        <fullName evidence="1">Uncharacterized protein</fullName>
    </submittedName>
</protein>
<proteinExistence type="predicted"/>
<sequence length="129" mass="14690">MLRETLPLTHDTTIEEATESTAVYRYDPINGIKIFQDVWDSYTGYDEEGNPTADIDALTDQCLEGDGTLMENKLLGATGITIFPPYLDRMKGWANSLSNFAAVLSLFRLRLTRHCEEYEKMDEDERRGS</sequence>
<accession>A0A4Z1PEN3</accession>
<evidence type="ECO:0000313" key="2">
    <source>
        <dbReference type="Proteomes" id="UP000298493"/>
    </source>
</evidence>
<organism evidence="1 2">
    <name type="scientific">Venturia nashicola</name>
    <dbReference type="NCBI Taxonomy" id="86259"/>
    <lineage>
        <taxon>Eukaryota</taxon>
        <taxon>Fungi</taxon>
        <taxon>Dikarya</taxon>
        <taxon>Ascomycota</taxon>
        <taxon>Pezizomycotina</taxon>
        <taxon>Dothideomycetes</taxon>
        <taxon>Pleosporomycetidae</taxon>
        <taxon>Venturiales</taxon>
        <taxon>Venturiaceae</taxon>
        <taxon>Venturia</taxon>
    </lineage>
</organism>
<name>A0A4Z1PEN3_9PEZI</name>
<evidence type="ECO:0000313" key="1">
    <source>
        <dbReference type="EMBL" id="TID25959.1"/>
    </source>
</evidence>
<reference evidence="1 2" key="1">
    <citation type="submission" date="2019-04" db="EMBL/GenBank/DDBJ databases">
        <title>High contiguity whole genome sequence and gene annotation resource for two Venturia nashicola isolates.</title>
        <authorList>
            <person name="Prokchorchik M."/>
            <person name="Won K."/>
            <person name="Lee Y."/>
            <person name="Choi E.D."/>
            <person name="Segonzac C."/>
            <person name="Sohn K.H."/>
        </authorList>
    </citation>
    <scope>NUCLEOTIDE SEQUENCE [LARGE SCALE GENOMIC DNA]</scope>
    <source>
        <strain evidence="1 2">PRI2</strain>
    </source>
</reference>
<keyword evidence="2" id="KW-1185">Reference proteome</keyword>
<gene>
    <name evidence="1" type="ORF">E6O75_ATG03822</name>
</gene>
<dbReference type="EMBL" id="SNSC02000003">
    <property type="protein sequence ID" value="TID25959.1"/>
    <property type="molecule type" value="Genomic_DNA"/>
</dbReference>